<dbReference type="GO" id="GO:0016787">
    <property type="term" value="F:hydrolase activity"/>
    <property type="evidence" value="ECO:0007669"/>
    <property type="project" value="UniProtKB-KW"/>
</dbReference>
<dbReference type="CDD" id="cd18791">
    <property type="entry name" value="SF2_C_RHA"/>
    <property type="match status" value="1"/>
</dbReference>
<name>A0A8H3HS39_9AGAM</name>
<dbReference type="InterPro" id="IPR014001">
    <property type="entry name" value="Helicase_ATP-bd"/>
</dbReference>
<gene>
    <name evidence="8" type="ORF">RDB_LOCUS14439</name>
</gene>
<feature type="region of interest" description="Disordered" evidence="5">
    <location>
        <begin position="1650"/>
        <end position="1717"/>
    </location>
</feature>
<dbReference type="Pfam" id="PF21010">
    <property type="entry name" value="HA2_C"/>
    <property type="match status" value="1"/>
</dbReference>
<dbReference type="InterPro" id="IPR011545">
    <property type="entry name" value="DEAD/DEAH_box_helicase_dom"/>
</dbReference>
<evidence type="ECO:0000256" key="3">
    <source>
        <dbReference type="ARBA" id="ARBA00022806"/>
    </source>
</evidence>
<feature type="domain" description="Helicase C-terminal" evidence="7">
    <location>
        <begin position="1068"/>
        <end position="1244"/>
    </location>
</feature>
<evidence type="ECO:0000259" key="6">
    <source>
        <dbReference type="PROSITE" id="PS51192"/>
    </source>
</evidence>
<feature type="compositionally biased region" description="Low complexity" evidence="5">
    <location>
        <begin position="441"/>
        <end position="452"/>
    </location>
</feature>
<dbReference type="InterPro" id="IPR007502">
    <property type="entry name" value="Helicase-assoc_dom"/>
</dbReference>
<reference evidence="8" key="1">
    <citation type="submission" date="2021-01" db="EMBL/GenBank/DDBJ databases">
        <authorList>
            <person name="Kaushik A."/>
        </authorList>
    </citation>
    <scope>NUCLEOTIDE SEQUENCE</scope>
    <source>
        <strain evidence="8">AG5</strain>
    </source>
</reference>
<dbReference type="Pfam" id="PF00035">
    <property type="entry name" value="dsrm"/>
    <property type="match status" value="1"/>
</dbReference>
<dbReference type="Pfam" id="PF00270">
    <property type="entry name" value="DEAD"/>
    <property type="match status" value="1"/>
</dbReference>
<keyword evidence="2" id="KW-0378">Hydrolase</keyword>
<dbReference type="InterPro" id="IPR036322">
    <property type="entry name" value="WD40_repeat_dom_sf"/>
</dbReference>
<dbReference type="CDD" id="cd17917">
    <property type="entry name" value="DEXHc_RHA-like"/>
    <property type="match status" value="1"/>
</dbReference>
<dbReference type="FunFam" id="1.20.120.1080:FF:000002">
    <property type="entry name" value="Putative ATP-dependent RNA helicase DHX36"/>
    <property type="match status" value="1"/>
</dbReference>
<dbReference type="InterPro" id="IPR001650">
    <property type="entry name" value="Helicase_C-like"/>
</dbReference>
<keyword evidence="3" id="KW-0347">Helicase</keyword>
<evidence type="ECO:0000313" key="8">
    <source>
        <dbReference type="EMBL" id="CAE7069702.1"/>
    </source>
</evidence>
<dbReference type="Pfam" id="PF00271">
    <property type="entry name" value="Helicase_C"/>
    <property type="match status" value="1"/>
</dbReference>
<dbReference type="PROSITE" id="PS51192">
    <property type="entry name" value="HELICASE_ATP_BIND_1"/>
    <property type="match status" value="1"/>
</dbReference>
<dbReference type="Proteomes" id="UP000663827">
    <property type="component" value="Unassembled WGS sequence"/>
</dbReference>
<dbReference type="SUPFAM" id="SSF50978">
    <property type="entry name" value="WD40 repeat-like"/>
    <property type="match status" value="1"/>
</dbReference>
<dbReference type="EMBL" id="CAJNJQ010000308">
    <property type="protein sequence ID" value="CAE7069702.1"/>
    <property type="molecule type" value="Genomic_DNA"/>
</dbReference>
<evidence type="ECO:0000256" key="4">
    <source>
        <dbReference type="ARBA" id="ARBA00022840"/>
    </source>
</evidence>
<feature type="region of interest" description="Disordered" evidence="5">
    <location>
        <begin position="718"/>
        <end position="773"/>
    </location>
</feature>
<proteinExistence type="predicted"/>
<dbReference type="SMART" id="SM00487">
    <property type="entry name" value="DEXDc"/>
    <property type="match status" value="1"/>
</dbReference>
<dbReference type="FunFam" id="3.40.50.300:FF:001627">
    <property type="entry name" value="Nuclear DNA helicase II"/>
    <property type="match status" value="1"/>
</dbReference>
<comment type="caution">
    <text evidence="8">The sequence shown here is derived from an EMBL/GenBank/DDBJ whole genome shotgun (WGS) entry which is preliminary data.</text>
</comment>
<dbReference type="PROSITE" id="PS51194">
    <property type="entry name" value="HELICASE_CTER"/>
    <property type="match status" value="1"/>
</dbReference>
<evidence type="ECO:0000256" key="1">
    <source>
        <dbReference type="ARBA" id="ARBA00022741"/>
    </source>
</evidence>
<dbReference type="Pfam" id="PF04408">
    <property type="entry name" value="WHD_HA2"/>
    <property type="match status" value="1"/>
</dbReference>
<feature type="region of interest" description="Disordered" evidence="5">
    <location>
        <begin position="339"/>
        <end position="452"/>
    </location>
</feature>
<dbReference type="InterPro" id="IPR048333">
    <property type="entry name" value="HA2_WH"/>
</dbReference>
<dbReference type="InterPro" id="IPR015943">
    <property type="entry name" value="WD40/YVTN_repeat-like_dom_sf"/>
</dbReference>
<evidence type="ECO:0000256" key="5">
    <source>
        <dbReference type="SAM" id="MobiDB-lite"/>
    </source>
</evidence>
<dbReference type="PANTHER" id="PTHR18934">
    <property type="entry name" value="ATP-DEPENDENT RNA HELICASE"/>
    <property type="match status" value="1"/>
</dbReference>
<dbReference type="Gene3D" id="3.40.50.300">
    <property type="entry name" value="P-loop containing nucleotide triphosphate hydrolases"/>
    <property type="match status" value="2"/>
</dbReference>
<dbReference type="Gene3D" id="1.20.120.1080">
    <property type="match status" value="1"/>
</dbReference>
<dbReference type="SMART" id="SM00320">
    <property type="entry name" value="WD40"/>
    <property type="match status" value="2"/>
</dbReference>
<feature type="compositionally biased region" description="Polar residues" evidence="5">
    <location>
        <begin position="1657"/>
        <end position="1667"/>
    </location>
</feature>
<feature type="compositionally biased region" description="Basic and acidic residues" evidence="5">
    <location>
        <begin position="410"/>
        <end position="427"/>
    </location>
</feature>
<accession>A0A8H3HS39</accession>
<evidence type="ECO:0000259" key="7">
    <source>
        <dbReference type="PROSITE" id="PS51194"/>
    </source>
</evidence>
<keyword evidence="1" id="KW-0547">Nucleotide-binding</keyword>
<dbReference type="SMART" id="SM00490">
    <property type="entry name" value="HELICc"/>
    <property type="match status" value="1"/>
</dbReference>
<dbReference type="InterPro" id="IPR001680">
    <property type="entry name" value="WD40_rpt"/>
</dbReference>
<dbReference type="GO" id="GO:0004386">
    <property type="term" value="F:helicase activity"/>
    <property type="evidence" value="ECO:0007669"/>
    <property type="project" value="UniProtKB-KW"/>
</dbReference>
<dbReference type="CDD" id="cd00048">
    <property type="entry name" value="DSRM_SF"/>
    <property type="match status" value="1"/>
</dbReference>
<dbReference type="SUPFAM" id="SSF54768">
    <property type="entry name" value="dsRNA-binding domain-like"/>
    <property type="match status" value="1"/>
</dbReference>
<evidence type="ECO:0000256" key="2">
    <source>
        <dbReference type="ARBA" id="ARBA00022801"/>
    </source>
</evidence>
<dbReference type="GO" id="GO:0003723">
    <property type="term" value="F:RNA binding"/>
    <property type="evidence" value="ECO:0007669"/>
    <property type="project" value="TreeGrafter"/>
</dbReference>
<dbReference type="Gene3D" id="2.130.10.10">
    <property type="entry name" value="YVTN repeat-like/Quinoprotein amine dehydrogenase"/>
    <property type="match status" value="1"/>
</dbReference>
<feature type="region of interest" description="Disordered" evidence="5">
    <location>
        <begin position="570"/>
        <end position="589"/>
    </location>
</feature>
<feature type="compositionally biased region" description="Low complexity" evidence="5">
    <location>
        <begin position="572"/>
        <end position="583"/>
    </location>
</feature>
<evidence type="ECO:0000313" key="9">
    <source>
        <dbReference type="Proteomes" id="UP000663827"/>
    </source>
</evidence>
<feature type="compositionally biased region" description="Polar residues" evidence="5">
    <location>
        <begin position="355"/>
        <end position="371"/>
    </location>
</feature>
<dbReference type="GO" id="GO:0005524">
    <property type="term" value="F:ATP binding"/>
    <property type="evidence" value="ECO:0007669"/>
    <property type="project" value="UniProtKB-KW"/>
</dbReference>
<dbReference type="InterPro" id="IPR027417">
    <property type="entry name" value="P-loop_NTPase"/>
</dbReference>
<feature type="domain" description="Helicase ATP-binding" evidence="6">
    <location>
        <begin position="797"/>
        <end position="982"/>
    </location>
</feature>
<dbReference type="SUPFAM" id="SSF52540">
    <property type="entry name" value="P-loop containing nucleoside triphosphate hydrolases"/>
    <property type="match status" value="1"/>
</dbReference>
<sequence length="1717" mass="192285">MSSPERIERTILSIDTELPADSVEFCPREEFRDILVCGTYNLVKDEESEKVIENASKKSQERNGRCLVYKFNEDSMDLKEMQRIDTAAILDIKWSYKQDTSHPMLALAESVGRIQLYEWRGQEEALSNVQSLQVAESSVLCLSIDWNNRLVPQDAGALIVSRSDGKVSVLRARESQFEVDATWHAHDYEPWVAAWNYWSPTMAYSGGDDCKLKGWDTRTSCDVPIFTNKRFEAGVTCIQTHPFLENVVAVGSYDNTVRIFDSRKMTTPTTEVGVGGGAWRVKWHPLPTRKDELLVAYWPKSAEFLNIACVKLSGVYPSRMLFRFIHGYRRISASRRYMTPSASFRPPPYRPPKRLNSQVNKSGSTEGTSHFSAAEANNGPTTSKRLRRSRSSESRPTSPTLRIPSAAELDTSRMDRGSFPHRGDSRGRMPRGSGGSGRGGRAPSRGRGRGAAAVDKKLLSLPTLDGPLHDEAQIKQTEIDPGLPPLKERWLENPKSTVSNYYSLNFGKQPAYEANEGVFEGRKVIRCTVLVDSKHMITGVGDAPVRKEAEKLAALSGMLQLHRLGLLEKAKQQPSAPSASTSANGPKLRDGSAVTYEVARQFMEFYCKEFRYDPPDITFEKSEKGSRTAWDATMIVGGRRIGLGYGSTKKEAKNNCYIDVTVYLDQCDDTLWLKFKDQIPQYGADGDSGAKVHFIMSDDLDDEIRDLCRDIKHSNLYANRPVTQPAQPTESEDQSSSRDGIYRAPRPGHDRPTERYHETKSTQLREAREAYENDPKLARMRETRRSLPVYTRAKDLLATIEQNDVTICMAATGSGKTTQVPQLILDEMIGRGKGSRCNIVCTQPRRIAAISVAERVAKERGEPLGQSIGYQVRFEAKLPQEHGNVTFCTTGIFLKRMQSALLEQAQGKRHGGGHNLDDVTHILVDEVHERDVDTDLLLVVLKRLLADRRARQKPLKIVLMSATIDPTLFQNYFASQDGTPAPVAEVPGRSFPVSKYYMDDIIQQLSITEMRDSTWVWHEKSVVEYAEGEIGPHALASVTGNPRYLPGVHTDRSQILQKDFDIPYPLVALTIAYAIKKSDDGHVLVFLPGWDEMMALQKVLAGRPLLGLDLGDRYKYTIHLLHSTVPVVEQQAVFEPPEEGIRRIILATNIAETSITIPDVVFVVDTARAKEKRYDPARHMSSLVSAWIGSSNLNQRAGRAGRHRPGEYYGIISKARLATLDAYQLVEMKRTDLTNVVMHIKAINFPGMEVEEVLAEAIEPPEAERVSSAMHSLRMVGALDDQKNLTSLGRVLLQLPVEVAVGRLVLYGSFFKCLDQALTLAAILTNRDPFMAPIALKQEANAAKERWSSNDFRSDALATLNAFNTWWAMQDRGEYVAANRFCSENFLSKPSLMNIQRIKGHLLQSLYYAGVLDVSAGGTSSSHRVGRDMVVPPELNQHGDSKPLLAALIAIACQPNFAIRHKEKMYRTREDKVAFIHPGSVNHRKRQAVDQHKDLVGMGERELFAFAEKTRNAAQPSQGGQLFLRNCTRLDPMTYMLFGAYNLVVTPRGLECDDWMSITGSIDALDDVRRLKSMMEACMLRVFDGICGRMNSRDKDYRSRFRLKDERVSGTDEEVGAQGTPLSQKEVRELDYLTGDIVRILNRYSDERLSRQDSRWNSRPGTPSGYSTPPYFGPGTIRMSASGASTPNPGFGGYRLGPRSAYFDSRPSTRPSSPLWR</sequence>
<organism evidence="8 9">
    <name type="scientific">Rhizoctonia solani</name>
    <dbReference type="NCBI Taxonomy" id="456999"/>
    <lineage>
        <taxon>Eukaryota</taxon>
        <taxon>Fungi</taxon>
        <taxon>Dikarya</taxon>
        <taxon>Basidiomycota</taxon>
        <taxon>Agaricomycotina</taxon>
        <taxon>Agaricomycetes</taxon>
        <taxon>Cantharellales</taxon>
        <taxon>Ceratobasidiaceae</taxon>
        <taxon>Rhizoctonia</taxon>
    </lineage>
</organism>
<feature type="compositionally biased region" description="Basic and acidic residues" evidence="5">
    <location>
        <begin position="747"/>
        <end position="773"/>
    </location>
</feature>
<protein>
    <submittedName>
        <fullName evidence="8">Uncharacterized protein</fullName>
    </submittedName>
</protein>
<feature type="compositionally biased region" description="Polar residues" evidence="5">
    <location>
        <begin position="1706"/>
        <end position="1717"/>
    </location>
</feature>
<dbReference type="InterPro" id="IPR014720">
    <property type="entry name" value="dsRBD_dom"/>
</dbReference>
<dbReference type="PANTHER" id="PTHR18934:SF203">
    <property type="entry name" value="ATP-DEPENDENT RNA HELICASE A"/>
    <property type="match status" value="1"/>
</dbReference>
<dbReference type="SMART" id="SM00847">
    <property type="entry name" value="HA2"/>
    <property type="match status" value="1"/>
</dbReference>
<keyword evidence="4" id="KW-0067">ATP-binding</keyword>